<dbReference type="Pfam" id="PF05707">
    <property type="entry name" value="Zot"/>
    <property type="match status" value="1"/>
</dbReference>
<organism evidence="2 3">
    <name type="scientific">Luteolibacter luteus</name>
    <dbReference type="NCBI Taxonomy" id="2728835"/>
    <lineage>
        <taxon>Bacteria</taxon>
        <taxon>Pseudomonadati</taxon>
        <taxon>Verrucomicrobiota</taxon>
        <taxon>Verrucomicrobiia</taxon>
        <taxon>Verrucomicrobiales</taxon>
        <taxon>Verrucomicrobiaceae</taxon>
        <taxon>Luteolibacter</taxon>
    </lineage>
</organism>
<evidence type="ECO:0000313" key="3">
    <source>
        <dbReference type="Proteomes" id="UP000501812"/>
    </source>
</evidence>
<sequence>MTGKIGAGKTLFGCHRAMQVFGYGGHVTSNIVFLEEGCRKYLAYRGRSFDFAAQYQYHDFEEEPNFMLKARKGTKSNPTLVLIDEAHLYYPSGRSQHYDVAFELLNKFISQSRKFHIDIYLITQDESLLYHRLKTQAEHRYHCIDMRKKSYGWLGTPPGAGLKWVEKDTKSDLVMKEGETQLDKRLFGCFDTFQKYDKFTRELQANLPTHDLLPNTFSEGLIPGLIRRGRRFLFP</sequence>
<proteinExistence type="predicted"/>
<dbReference type="SUPFAM" id="SSF52540">
    <property type="entry name" value="P-loop containing nucleoside triphosphate hydrolases"/>
    <property type="match status" value="1"/>
</dbReference>
<dbReference type="RefSeq" id="WP_169457368.1">
    <property type="nucleotide sequence ID" value="NZ_CP051774.1"/>
</dbReference>
<name>A0A858RPT8_9BACT</name>
<reference evidence="2 3" key="1">
    <citation type="submission" date="2020-04" db="EMBL/GenBank/DDBJ databases">
        <title>Luteolibacter sp. G-1-1-1 isolated from soil.</title>
        <authorList>
            <person name="Dahal R.H."/>
        </authorList>
    </citation>
    <scope>NUCLEOTIDE SEQUENCE [LARGE SCALE GENOMIC DNA]</scope>
    <source>
        <strain evidence="2 3">G-1-1-1</strain>
    </source>
</reference>
<gene>
    <name evidence="2" type="ORF">HHL09_24910</name>
</gene>
<dbReference type="EMBL" id="CP051774">
    <property type="protein sequence ID" value="QJE98882.1"/>
    <property type="molecule type" value="Genomic_DNA"/>
</dbReference>
<dbReference type="KEGG" id="luo:HHL09_24910"/>
<evidence type="ECO:0000313" key="2">
    <source>
        <dbReference type="EMBL" id="QJE98882.1"/>
    </source>
</evidence>
<evidence type="ECO:0000259" key="1">
    <source>
        <dbReference type="Pfam" id="PF05707"/>
    </source>
</evidence>
<protein>
    <recommendedName>
        <fullName evidence="1">Zona occludens toxin N-terminal domain-containing protein</fullName>
    </recommendedName>
</protein>
<dbReference type="Proteomes" id="UP000501812">
    <property type="component" value="Chromosome"/>
</dbReference>
<dbReference type="Gene3D" id="3.40.50.300">
    <property type="entry name" value="P-loop containing nucleotide triphosphate hydrolases"/>
    <property type="match status" value="1"/>
</dbReference>
<dbReference type="AlphaFoldDB" id="A0A858RPT8"/>
<feature type="domain" description="Zona occludens toxin N-terminal" evidence="1">
    <location>
        <begin position="2"/>
        <end position="144"/>
    </location>
</feature>
<dbReference type="InterPro" id="IPR008900">
    <property type="entry name" value="Zot_N"/>
</dbReference>
<accession>A0A858RPT8</accession>
<dbReference type="InterPro" id="IPR027417">
    <property type="entry name" value="P-loop_NTPase"/>
</dbReference>
<keyword evidence="3" id="KW-1185">Reference proteome</keyword>